<gene>
    <name evidence="1" type="ORF">KAM644c_39560</name>
</gene>
<dbReference type="AlphaFoldDB" id="A0AAN1Y7W1"/>
<dbReference type="RefSeq" id="WP_103245016.1">
    <property type="nucleotide sequence ID" value="NZ_AP026407.1"/>
</dbReference>
<evidence type="ECO:0000313" key="2">
    <source>
        <dbReference type="Proteomes" id="UP001058353"/>
    </source>
</evidence>
<reference evidence="1" key="1">
    <citation type="submission" date="2022-07" db="EMBL/GenBank/DDBJ databases">
        <title>Complete genome sequence of carbapenem-resistant Klebsiella spp. in Japan.</title>
        <authorList>
            <person name="Maehana S."/>
            <person name="Suzuki M."/>
            <person name="Kitasato H."/>
        </authorList>
    </citation>
    <scope>NUCLEOTIDE SEQUENCE</scope>
    <source>
        <strain evidence="1">KAM644</strain>
    </source>
</reference>
<organism evidence="1 2">
    <name type="scientific">Klebsiella quasipneumoniae subsp. quasipneumoniae</name>
    <dbReference type="NCBI Taxonomy" id="1667327"/>
    <lineage>
        <taxon>Bacteria</taxon>
        <taxon>Pseudomonadati</taxon>
        <taxon>Pseudomonadota</taxon>
        <taxon>Gammaproteobacteria</taxon>
        <taxon>Enterobacterales</taxon>
        <taxon>Enterobacteriaceae</taxon>
        <taxon>Klebsiella/Raoultella group</taxon>
        <taxon>Klebsiella</taxon>
        <taxon>Klebsiella pneumoniae complex</taxon>
    </lineage>
</organism>
<name>A0AAN1Y7W1_9ENTR</name>
<accession>A0AAN1Y7W1</accession>
<protein>
    <submittedName>
        <fullName evidence="1">Uncharacterized protein</fullName>
    </submittedName>
</protein>
<proteinExistence type="predicted"/>
<dbReference type="Proteomes" id="UP001058353">
    <property type="component" value="Chromosome"/>
</dbReference>
<dbReference type="EMBL" id="AP026407">
    <property type="protein sequence ID" value="BDO14890.1"/>
    <property type="molecule type" value="Genomic_DNA"/>
</dbReference>
<sequence length="147" mass="15523">MNYDVVDGQKVPQKEIRGNETIHGMYQGSVNVIEGQLTILGILQGSLHVSTGTKVIVIGKHQGSVSVESGALVIVEGGLQGSSHIHPDATIIVEPTGHLCGSLNNQGVLVVRGMFGGAKSGNGVIHLEGQGFIKQPRIENGVHYYDF</sequence>
<evidence type="ECO:0000313" key="1">
    <source>
        <dbReference type="EMBL" id="BDO14890.1"/>
    </source>
</evidence>